<reference evidence="1 2" key="1">
    <citation type="journal article" date="2013" name="ISME J.">
        <title>A metabolic model for members of the genus Tetrasphaera involved in enhanced biological phosphorus removal.</title>
        <authorList>
            <person name="Kristiansen R."/>
            <person name="Nguyen H.T.T."/>
            <person name="Saunders A.M."/>
            <person name="Nielsen J.L."/>
            <person name="Wimmer R."/>
            <person name="Le V.Q."/>
            <person name="McIlroy S.J."/>
            <person name="Petrovski S."/>
            <person name="Seviour R.J."/>
            <person name="Calteau A."/>
            <person name="Nielsen K.L."/>
            <person name="Nielsen P.H."/>
        </authorList>
    </citation>
    <scope>NUCLEOTIDE SEQUENCE [LARGE SCALE GENOMIC DNA]</scope>
    <source>
        <strain evidence="1 2">Ben110</strain>
    </source>
</reference>
<keyword evidence="2" id="KW-1185">Reference proteome</keyword>
<dbReference type="EMBL" id="CAJA01000298">
    <property type="protein sequence ID" value="CCH74038.1"/>
    <property type="molecule type" value="Genomic_DNA"/>
</dbReference>
<gene>
    <name evidence="1" type="ORF">BN11_3670004</name>
</gene>
<evidence type="ECO:0000313" key="1">
    <source>
        <dbReference type="EMBL" id="CCH74038.1"/>
    </source>
</evidence>
<dbReference type="Proteomes" id="UP000035763">
    <property type="component" value="Unassembled WGS sequence"/>
</dbReference>
<dbReference type="AlphaFoldDB" id="W6JWU2"/>
<protein>
    <submittedName>
        <fullName evidence="1">Uncharacterized protein</fullName>
    </submittedName>
</protein>
<organism evidence="1 2">
    <name type="scientific">Nostocoides australiense Ben110</name>
    <dbReference type="NCBI Taxonomy" id="1193182"/>
    <lineage>
        <taxon>Bacteria</taxon>
        <taxon>Bacillati</taxon>
        <taxon>Actinomycetota</taxon>
        <taxon>Actinomycetes</taxon>
        <taxon>Micrococcales</taxon>
        <taxon>Intrasporangiaceae</taxon>
        <taxon>Nostocoides</taxon>
    </lineage>
</organism>
<name>W6JWU2_9MICO</name>
<sequence>MALGMSGNGLELSHATHINWVPNDGTPITGTPPAGGATPTRQCGCIDAIRAAGGAACYNHMFGATPGPLITGTARTDKMRTTATQLLAKSALCRGHPHGWTIETTRPTLGLTVTHEGCSGMTVKVFHYAISVRPGGSTRRVPLMSITITPGSATSTSVTFTNANSYVRTEVWAGGSRVAFSNPIYITRR</sequence>
<comment type="caution">
    <text evidence="1">The sequence shown here is derived from an EMBL/GenBank/DDBJ whole genome shotgun (WGS) entry which is preliminary data.</text>
</comment>
<evidence type="ECO:0000313" key="2">
    <source>
        <dbReference type="Proteomes" id="UP000035763"/>
    </source>
</evidence>
<proteinExistence type="predicted"/>
<accession>W6JWU2</accession>